<evidence type="ECO:0000256" key="2">
    <source>
        <dbReference type="SAM" id="SignalP"/>
    </source>
</evidence>
<keyword evidence="4" id="KW-1185">Reference proteome</keyword>
<gene>
    <name evidence="3" type="ORF">JY572_13260</name>
</gene>
<feature type="region of interest" description="Disordered" evidence="1">
    <location>
        <begin position="138"/>
        <end position="172"/>
    </location>
</feature>
<accession>A0ABX7NE64</accession>
<protein>
    <recommendedName>
        <fullName evidence="5">Lipoprotein</fullName>
    </recommendedName>
</protein>
<organism evidence="3 4">
    <name type="scientific">Myxococcus landrumensis</name>
    <dbReference type="NCBI Taxonomy" id="2813577"/>
    <lineage>
        <taxon>Bacteria</taxon>
        <taxon>Pseudomonadati</taxon>
        <taxon>Myxococcota</taxon>
        <taxon>Myxococcia</taxon>
        <taxon>Myxococcales</taxon>
        <taxon>Cystobacterineae</taxon>
        <taxon>Myxococcaceae</taxon>
        <taxon>Myxococcus</taxon>
    </lineage>
</organism>
<sequence length="172" mass="17360">MNRIAPAVLAGLLALAAPIACTSPAKNSPSSADTATHKEGAPVGKFSAPVEVGAKLHANKATVTVRFLSAGSDVRVDLSGVEGLQVSGDASPVRGVQVQGATTQTFEVDFTPGAGRSHLVVTVSGTFDGNPLSKVSSFSVGEPTEAQQKNAGSVVTDESGQSIKLMQSTDAK</sequence>
<proteinExistence type="predicted"/>
<dbReference type="EMBL" id="CP071091">
    <property type="protein sequence ID" value="QSQ16953.1"/>
    <property type="molecule type" value="Genomic_DNA"/>
</dbReference>
<dbReference type="Proteomes" id="UP000663090">
    <property type="component" value="Chromosome"/>
</dbReference>
<name>A0ABX7NE64_9BACT</name>
<evidence type="ECO:0008006" key="5">
    <source>
        <dbReference type="Google" id="ProtNLM"/>
    </source>
</evidence>
<feature type="signal peptide" evidence="2">
    <location>
        <begin position="1"/>
        <end position="27"/>
    </location>
</feature>
<evidence type="ECO:0000256" key="1">
    <source>
        <dbReference type="SAM" id="MobiDB-lite"/>
    </source>
</evidence>
<evidence type="ECO:0000313" key="4">
    <source>
        <dbReference type="Proteomes" id="UP000663090"/>
    </source>
</evidence>
<reference evidence="3 4" key="1">
    <citation type="submission" date="2021-02" db="EMBL/GenBank/DDBJ databases">
        <title>De Novo genome assembly of isolated myxobacteria.</title>
        <authorList>
            <person name="Stevens D.C."/>
        </authorList>
    </citation>
    <scope>NUCLEOTIDE SEQUENCE [LARGE SCALE GENOMIC DNA]</scope>
    <source>
        <strain evidence="3 4">SCHIC003</strain>
    </source>
</reference>
<keyword evidence="2" id="KW-0732">Signal</keyword>
<feature type="chain" id="PRO_5047348902" description="Lipoprotein" evidence="2">
    <location>
        <begin position="28"/>
        <end position="172"/>
    </location>
</feature>
<dbReference type="RefSeq" id="WP_206718589.1">
    <property type="nucleotide sequence ID" value="NZ_CP071091.1"/>
</dbReference>
<evidence type="ECO:0000313" key="3">
    <source>
        <dbReference type="EMBL" id="QSQ16953.1"/>
    </source>
</evidence>